<dbReference type="InterPro" id="IPR050097">
    <property type="entry name" value="Ferredoxin-NADP_redctase_2"/>
</dbReference>
<evidence type="ECO:0000256" key="2">
    <source>
        <dbReference type="ARBA" id="ARBA00023002"/>
    </source>
</evidence>
<keyword evidence="1" id="KW-0285">Flavoprotein</keyword>
<dbReference type="STRING" id="60547.GCA_000751215_06269"/>
<dbReference type="CDD" id="cd00038">
    <property type="entry name" value="CAP_ED"/>
    <property type="match status" value="1"/>
</dbReference>
<dbReference type="SMART" id="SM00100">
    <property type="entry name" value="cNMP"/>
    <property type="match status" value="1"/>
</dbReference>
<dbReference type="Gene3D" id="2.60.120.10">
    <property type="entry name" value="Jelly Rolls"/>
    <property type="match status" value="1"/>
</dbReference>
<evidence type="ECO:0000313" key="6">
    <source>
        <dbReference type="Proteomes" id="UP000027466"/>
    </source>
</evidence>
<keyword evidence="6" id="KW-1185">Reference proteome</keyword>
<name>A0A069PQ89_9BURK</name>
<evidence type="ECO:0000259" key="4">
    <source>
        <dbReference type="PROSITE" id="PS50042"/>
    </source>
</evidence>
<feature type="domain" description="Cyclic nucleotide-binding" evidence="4">
    <location>
        <begin position="36"/>
        <end position="156"/>
    </location>
</feature>
<dbReference type="EMBL" id="JFHC01000058">
    <property type="protein sequence ID" value="KDR39476.1"/>
    <property type="molecule type" value="Genomic_DNA"/>
</dbReference>
<dbReference type="Pfam" id="PF07992">
    <property type="entry name" value="Pyr_redox_2"/>
    <property type="match status" value="1"/>
</dbReference>
<dbReference type="SUPFAM" id="SSF51206">
    <property type="entry name" value="cAMP-binding domain-like"/>
    <property type="match status" value="1"/>
</dbReference>
<dbReference type="InterPro" id="IPR014710">
    <property type="entry name" value="RmlC-like_jellyroll"/>
</dbReference>
<dbReference type="GO" id="GO:0016491">
    <property type="term" value="F:oxidoreductase activity"/>
    <property type="evidence" value="ECO:0007669"/>
    <property type="project" value="UniProtKB-KW"/>
</dbReference>
<accession>A0A069PQ89</accession>
<dbReference type="PRINTS" id="PR00469">
    <property type="entry name" value="PNDRDTASEII"/>
</dbReference>
<evidence type="ECO:0000256" key="1">
    <source>
        <dbReference type="ARBA" id="ARBA00022630"/>
    </source>
</evidence>
<dbReference type="SUPFAM" id="SSF51905">
    <property type="entry name" value="FAD/NAD(P)-binding domain"/>
    <property type="match status" value="1"/>
</dbReference>
<feature type="region of interest" description="Disordered" evidence="3">
    <location>
        <begin position="16"/>
        <end position="35"/>
    </location>
</feature>
<reference evidence="5 6" key="1">
    <citation type="submission" date="2014-03" db="EMBL/GenBank/DDBJ databases">
        <title>Draft Genome Sequences of Four Burkholderia Strains.</title>
        <authorList>
            <person name="Liu X.Y."/>
            <person name="Li C.X."/>
            <person name="Xu J.H."/>
        </authorList>
    </citation>
    <scope>NUCLEOTIDE SEQUENCE [LARGE SCALE GENOMIC DNA]</scope>
    <source>
        <strain evidence="5 6">DSM 50014</strain>
    </source>
</reference>
<evidence type="ECO:0000313" key="5">
    <source>
        <dbReference type="EMBL" id="KDR39476.1"/>
    </source>
</evidence>
<gene>
    <name evidence="5" type="ORF">BG61_31845</name>
</gene>
<dbReference type="InterPro" id="IPR000595">
    <property type="entry name" value="cNMP-bd_dom"/>
</dbReference>
<dbReference type="PRINTS" id="PR00368">
    <property type="entry name" value="FADPNR"/>
</dbReference>
<dbReference type="Gene3D" id="3.50.50.60">
    <property type="entry name" value="FAD/NAD(P)-binding domain"/>
    <property type="match status" value="2"/>
</dbReference>
<comment type="caution">
    <text evidence="5">The sequence shown here is derived from an EMBL/GenBank/DDBJ whole genome shotgun (WGS) entry which is preliminary data.</text>
</comment>
<dbReference type="InterPro" id="IPR036188">
    <property type="entry name" value="FAD/NAD-bd_sf"/>
</dbReference>
<evidence type="ECO:0000256" key="3">
    <source>
        <dbReference type="SAM" id="MobiDB-lite"/>
    </source>
</evidence>
<dbReference type="PANTHER" id="PTHR48105">
    <property type="entry name" value="THIOREDOXIN REDUCTASE 1-RELATED-RELATED"/>
    <property type="match status" value="1"/>
</dbReference>
<dbReference type="Proteomes" id="UP000027466">
    <property type="component" value="Unassembled WGS sequence"/>
</dbReference>
<dbReference type="InterPro" id="IPR018490">
    <property type="entry name" value="cNMP-bd_dom_sf"/>
</dbReference>
<proteinExistence type="predicted"/>
<dbReference type="Pfam" id="PF00027">
    <property type="entry name" value="cNMP_binding"/>
    <property type="match status" value="1"/>
</dbReference>
<dbReference type="RefSeq" id="WP_075584242.1">
    <property type="nucleotide sequence ID" value="NZ_CADFFX010000001.1"/>
</dbReference>
<organism evidence="5 6">
    <name type="scientific">Caballeronia glathei</name>
    <dbReference type="NCBI Taxonomy" id="60547"/>
    <lineage>
        <taxon>Bacteria</taxon>
        <taxon>Pseudomonadati</taxon>
        <taxon>Pseudomonadota</taxon>
        <taxon>Betaproteobacteria</taxon>
        <taxon>Burkholderiales</taxon>
        <taxon>Burkholderiaceae</taxon>
        <taxon>Caballeronia</taxon>
    </lineage>
</organism>
<dbReference type="InterPro" id="IPR023753">
    <property type="entry name" value="FAD/NAD-binding_dom"/>
</dbReference>
<keyword evidence="2" id="KW-0560">Oxidoreductase</keyword>
<protein>
    <submittedName>
        <fullName evidence="5">Thioredoxin reductase</fullName>
    </submittedName>
</protein>
<sequence length="584" mass="62012">MKDDLDLILQSHASDSVEQRVRHPPLHHDEHARGDMHAQLSAREIERARRLGVPRKYPAGEFLLEAGQACAGMLIVLKGAVRIIYRDGLGRSLNELVLRPGQFVAEVGQLSGKPAMVDACAIEDVEALLLAPRQLRQLIVGEAELGERVMRSLILRRSRLVEAGAGPVIIGDAGDPDVVALQNFFARNDYPHHKTDPQCDPQARRLLKQVGISSTDLPVVLCLDGTVLRRPTEAAISSQLGWLPSFESHHIYDVTIVGAGPAGLATAVYAASEGLSVLVLDGRAPGGQAGESSRIENYLGFATGVSGGALARGAFLQAQKFGAQIAIPMKVRCLQTVGSPIRLELIDGRRIRTHTLVIATGASYRRAESNGLDELNGRGAHYWVSPASAKLSEGMEVAVIGGGNSAGQGAAHLAMHASHVHVLFRRDSLESTMSQYLISRLSDAANVTLHAHTEVESVRVEDGTLSGLRCSTPDGAMTLDVRHAFIFTGAAPNTAWLKDSGVRTDDKGFILTGSAAGHTGQLPGSLETSIPGVFAIGDVRSGSVKRVAAAVGEGAGVVAQIHPVIAKRREHAQPGAREMMLTTA</sequence>
<dbReference type="PROSITE" id="PS50042">
    <property type="entry name" value="CNMP_BINDING_3"/>
    <property type="match status" value="1"/>
</dbReference>
<dbReference type="AlphaFoldDB" id="A0A069PQ89"/>